<comment type="caution">
    <text evidence="1">The sequence shown here is derived from an EMBL/GenBank/DDBJ whole genome shotgun (WGS) entry which is preliminary data.</text>
</comment>
<dbReference type="Proteomes" id="UP000230750">
    <property type="component" value="Unassembled WGS sequence"/>
</dbReference>
<dbReference type="EMBL" id="MRZV01000254">
    <property type="protein sequence ID" value="PIK54309.1"/>
    <property type="molecule type" value="Genomic_DNA"/>
</dbReference>
<dbReference type="InterPro" id="IPR036116">
    <property type="entry name" value="FN3_sf"/>
</dbReference>
<sequence length="339" mass="38701">MRQWRGSCAPHFPVTECLGKIRTQFITFVRCLTFKRCKHTRTRHYFILLEKDNAWSIQINVSWTVSGQGYDGYYVDAFLKDSVAFDQYGCDARLGYEYTPQPWYVFSGYQFRHEYEIKIKLFNNATGKNSFSPTTFHVTTPDCYEETGSVEFCASQPIPVSSKVREPRIESVQENIYQNGTDVVVSWLPPVQSMGALRYIALSYRPQDQIPYEGIERYYPSEIEWDGGLETRFISDFPVSKEDIIYVLNIRPYVDIGGNGGSSTSGEDLEIVFNSTIKQVTLTSTTAKEHHWSHFVIKDGAWGLITLVLLSHSGKNQGKIPDRTVEPERLSAESAAILN</sequence>
<proteinExistence type="predicted"/>
<gene>
    <name evidence="1" type="ORF">BSL78_08784</name>
</gene>
<dbReference type="SUPFAM" id="SSF49265">
    <property type="entry name" value="Fibronectin type III"/>
    <property type="match status" value="1"/>
</dbReference>
<organism evidence="1 2">
    <name type="scientific">Stichopus japonicus</name>
    <name type="common">Sea cucumber</name>
    <dbReference type="NCBI Taxonomy" id="307972"/>
    <lineage>
        <taxon>Eukaryota</taxon>
        <taxon>Metazoa</taxon>
        <taxon>Echinodermata</taxon>
        <taxon>Eleutherozoa</taxon>
        <taxon>Echinozoa</taxon>
        <taxon>Holothuroidea</taxon>
        <taxon>Aspidochirotacea</taxon>
        <taxon>Aspidochirotida</taxon>
        <taxon>Stichopodidae</taxon>
        <taxon>Apostichopus</taxon>
    </lineage>
</organism>
<reference evidence="1 2" key="1">
    <citation type="journal article" date="2017" name="PLoS Biol.">
        <title>The sea cucumber genome provides insights into morphological evolution and visceral regeneration.</title>
        <authorList>
            <person name="Zhang X."/>
            <person name="Sun L."/>
            <person name="Yuan J."/>
            <person name="Sun Y."/>
            <person name="Gao Y."/>
            <person name="Zhang L."/>
            <person name="Li S."/>
            <person name="Dai H."/>
            <person name="Hamel J.F."/>
            <person name="Liu C."/>
            <person name="Yu Y."/>
            <person name="Liu S."/>
            <person name="Lin W."/>
            <person name="Guo K."/>
            <person name="Jin S."/>
            <person name="Xu P."/>
            <person name="Storey K.B."/>
            <person name="Huan P."/>
            <person name="Zhang T."/>
            <person name="Zhou Y."/>
            <person name="Zhang J."/>
            <person name="Lin C."/>
            <person name="Li X."/>
            <person name="Xing L."/>
            <person name="Huo D."/>
            <person name="Sun M."/>
            <person name="Wang L."/>
            <person name="Mercier A."/>
            <person name="Li F."/>
            <person name="Yang H."/>
            <person name="Xiang J."/>
        </authorList>
    </citation>
    <scope>NUCLEOTIDE SEQUENCE [LARGE SCALE GENOMIC DNA]</scope>
    <source>
        <strain evidence="1">Shaxun</strain>
        <tissue evidence="1">Muscle</tissue>
    </source>
</reference>
<accession>A0A2G8L210</accession>
<name>A0A2G8L210_STIJA</name>
<dbReference type="OrthoDB" id="10530017at2759"/>
<evidence type="ECO:0000313" key="2">
    <source>
        <dbReference type="Proteomes" id="UP000230750"/>
    </source>
</evidence>
<evidence type="ECO:0000313" key="1">
    <source>
        <dbReference type="EMBL" id="PIK54309.1"/>
    </source>
</evidence>
<protein>
    <submittedName>
        <fullName evidence="1">Uncharacterized protein</fullName>
    </submittedName>
</protein>
<keyword evidence="2" id="KW-1185">Reference proteome</keyword>
<dbReference type="AlphaFoldDB" id="A0A2G8L210"/>